<gene>
    <name evidence="1" type="primary">SSCI58970.1</name>
</gene>
<name>A0A0F7SCM0_9BASI</name>
<protein>
    <submittedName>
        <fullName evidence="1">Uncharacterized protein</fullName>
    </submittedName>
</protein>
<dbReference type="Proteomes" id="UP000242770">
    <property type="component" value="Unassembled WGS sequence"/>
</dbReference>
<accession>A0A0F7SCM0</accession>
<organism evidence="1 2">
    <name type="scientific">Sporisorium scitamineum</name>
    <dbReference type="NCBI Taxonomy" id="49012"/>
    <lineage>
        <taxon>Eukaryota</taxon>
        <taxon>Fungi</taxon>
        <taxon>Dikarya</taxon>
        <taxon>Basidiomycota</taxon>
        <taxon>Ustilaginomycotina</taxon>
        <taxon>Ustilaginomycetes</taxon>
        <taxon>Ustilaginales</taxon>
        <taxon>Ustilaginaceae</taxon>
        <taxon>Sporisorium</taxon>
    </lineage>
</organism>
<keyword evidence="2" id="KW-1185">Reference proteome</keyword>
<evidence type="ECO:0000313" key="1">
    <source>
        <dbReference type="EMBL" id="CDW98608.1"/>
    </source>
</evidence>
<dbReference type="AlphaFoldDB" id="A0A0F7SCM0"/>
<reference evidence="2" key="1">
    <citation type="submission" date="2014-06" db="EMBL/GenBank/DDBJ databases">
        <authorList>
            <person name="Berkman P.J."/>
        </authorList>
    </citation>
    <scope>NUCLEOTIDE SEQUENCE [LARGE SCALE GENOMIC DNA]</scope>
</reference>
<evidence type="ECO:0000313" key="2">
    <source>
        <dbReference type="Proteomes" id="UP000242770"/>
    </source>
</evidence>
<proteinExistence type="predicted"/>
<sequence>MLSISTFRRRDAVALAGFALPKTTKTRRASLLIDRHPSPDTANDGLGWWQGLRGNTTSVIK</sequence>
<dbReference type="EMBL" id="CCFA01003546">
    <property type="protein sequence ID" value="CDW98608.1"/>
    <property type="molecule type" value="Genomic_DNA"/>
</dbReference>